<evidence type="ECO:0000256" key="5">
    <source>
        <dbReference type="ARBA" id="ARBA00023136"/>
    </source>
</evidence>
<organism evidence="7">
    <name type="scientific">termite gut metagenome</name>
    <dbReference type="NCBI Taxonomy" id="433724"/>
    <lineage>
        <taxon>unclassified sequences</taxon>
        <taxon>metagenomes</taxon>
        <taxon>organismal metagenomes</taxon>
    </lineage>
</organism>
<dbReference type="GO" id="GO:0022857">
    <property type="term" value="F:transmembrane transporter activity"/>
    <property type="evidence" value="ECO:0007669"/>
    <property type="project" value="InterPro"/>
</dbReference>
<dbReference type="AlphaFoldDB" id="S0DG94"/>
<reference evidence="7" key="1">
    <citation type="submission" date="2012-10" db="EMBL/GenBank/DDBJ databases">
        <authorList>
            <person name="Sandrine L."/>
        </authorList>
    </citation>
    <scope>NUCLEOTIDE SEQUENCE</scope>
</reference>
<evidence type="ECO:0000256" key="3">
    <source>
        <dbReference type="ARBA" id="ARBA00022692"/>
    </source>
</evidence>
<evidence type="ECO:0000313" key="7">
    <source>
        <dbReference type="EMBL" id="CCO21056.1"/>
    </source>
</evidence>
<keyword evidence="4 6" id="KW-1133">Transmembrane helix</keyword>
<protein>
    <submittedName>
        <fullName evidence="7">Putative biopolymer transport protein</fullName>
    </submittedName>
</protein>
<dbReference type="Pfam" id="PF02472">
    <property type="entry name" value="ExbD"/>
    <property type="match status" value="1"/>
</dbReference>
<proteinExistence type="predicted"/>
<accession>S0DG94</accession>
<keyword evidence="2" id="KW-1003">Cell membrane</keyword>
<dbReference type="InterPro" id="IPR003400">
    <property type="entry name" value="ExbD"/>
</dbReference>
<evidence type="ECO:0000256" key="6">
    <source>
        <dbReference type="SAM" id="Phobius"/>
    </source>
</evidence>
<name>S0DG94_9ZZZZ</name>
<sequence length="157" mass="17573">MAVMKKKRKGGIPPISTASLPDVIFMILFFFMISTSMRDQEVLVKTQLPSATEVSKLEKKQLVSYIYIGQPTDSQQAYWGTAPRIQLNDSYRNAVFIGEFVASERDKLSEADRAAMTIMLKADKSTRMGIISDVKQELRKANALKISYAANKSLSIN</sequence>
<dbReference type="GO" id="GO:0005886">
    <property type="term" value="C:plasma membrane"/>
    <property type="evidence" value="ECO:0007669"/>
    <property type="project" value="UniProtKB-SubCell"/>
</dbReference>
<evidence type="ECO:0000256" key="1">
    <source>
        <dbReference type="ARBA" id="ARBA00004162"/>
    </source>
</evidence>
<gene>
    <name evidence="7" type="ORF">BN138_244</name>
</gene>
<evidence type="ECO:0000256" key="4">
    <source>
        <dbReference type="ARBA" id="ARBA00022989"/>
    </source>
</evidence>
<keyword evidence="5 6" id="KW-0472">Membrane</keyword>
<dbReference type="EMBL" id="HF548281">
    <property type="protein sequence ID" value="CCO21056.1"/>
    <property type="molecule type" value="Genomic_DNA"/>
</dbReference>
<feature type="transmembrane region" description="Helical" evidence="6">
    <location>
        <begin position="12"/>
        <end position="33"/>
    </location>
</feature>
<comment type="subcellular location">
    <subcellularLocation>
        <location evidence="1">Cell membrane</location>
        <topology evidence="1">Single-pass membrane protein</topology>
    </subcellularLocation>
</comment>
<keyword evidence="3 6" id="KW-0812">Transmembrane</keyword>
<reference evidence="7" key="2">
    <citation type="journal article" date="2013" name="Biotechnol. Biofuels">
        <title>Mining for hemicellulases in the fungus-growing termite Pseudacanthotermes militaris using functional metagenomics.</title>
        <authorList>
            <person name="Bastien G."/>
            <person name="Arnal G."/>
            <person name="Bozonnet S."/>
            <person name="Laguerre S."/>
            <person name="Ferreira F."/>
            <person name="Faure R."/>
            <person name="Henrissat B."/>
            <person name="Lefevre F."/>
            <person name="Robe P."/>
            <person name="Bouchez O."/>
            <person name="Noirot C."/>
            <person name="Dumon C."/>
            <person name="O'Donohue M."/>
        </authorList>
    </citation>
    <scope>NUCLEOTIDE SEQUENCE</scope>
</reference>
<evidence type="ECO:0000256" key="2">
    <source>
        <dbReference type="ARBA" id="ARBA00022475"/>
    </source>
</evidence>